<keyword evidence="2" id="KW-0812">Transmembrane</keyword>
<keyword evidence="3" id="KW-0472">Membrane</keyword>
<evidence type="ECO:0000313" key="4">
    <source>
        <dbReference type="EMBL" id="EJW74973.1"/>
    </source>
</evidence>
<dbReference type="AlphaFoldDB" id="J9DYW1"/>
<organism evidence="4 5">
    <name type="scientific">Wuchereria bancrofti</name>
    <dbReference type="NCBI Taxonomy" id="6293"/>
    <lineage>
        <taxon>Eukaryota</taxon>
        <taxon>Metazoa</taxon>
        <taxon>Ecdysozoa</taxon>
        <taxon>Nematoda</taxon>
        <taxon>Chromadorea</taxon>
        <taxon>Rhabditida</taxon>
        <taxon>Spirurina</taxon>
        <taxon>Spiruromorpha</taxon>
        <taxon>Filarioidea</taxon>
        <taxon>Onchocercidae</taxon>
        <taxon>Wuchereria</taxon>
    </lineage>
</organism>
<evidence type="ECO:0000256" key="2">
    <source>
        <dbReference type="ARBA" id="ARBA00022692"/>
    </source>
</evidence>
<sequence>MASSADAVTKIYVCATMWHETALEMTCMLKSIFRLDEDQCARRNAQKYLKIIDPDYYEFEAHIFFDDAFEINEYGEPVINKFVQQLIEKIDEAARFY</sequence>
<dbReference type="GO" id="GO:0071944">
    <property type="term" value="C:cell periphery"/>
    <property type="evidence" value="ECO:0007669"/>
    <property type="project" value="TreeGrafter"/>
</dbReference>
<protein>
    <submittedName>
        <fullName evidence="4">Uncharacterized protein</fullName>
    </submittedName>
</protein>
<dbReference type="Proteomes" id="UP000004810">
    <property type="component" value="Unassembled WGS sequence"/>
</dbReference>
<dbReference type="PANTHER" id="PTHR22914">
    <property type="entry name" value="CHITIN SYNTHASE"/>
    <property type="match status" value="1"/>
</dbReference>
<dbReference type="GO" id="GO:0004100">
    <property type="term" value="F:chitin synthase activity"/>
    <property type="evidence" value="ECO:0007669"/>
    <property type="project" value="InterPro"/>
</dbReference>
<evidence type="ECO:0000256" key="1">
    <source>
        <dbReference type="ARBA" id="ARBA00004141"/>
    </source>
</evidence>
<evidence type="ECO:0000256" key="3">
    <source>
        <dbReference type="ARBA" id="ARBA00023136"/>
    </source>
</evidence>
<dbReference type="EMBL" id="ADBV01011311">
    <property type="protein sequence ID" value="EJW74973.1"/>
    <property type="molecule type" value="Genomic_DNA"/>
</dbReference>
<dbReference type="PANTHER" id="PTHR22914:SF42">
    <property type="entry name" value="CHITIN SYNTHASE"/>
    <property type="match status" value="1"/>
</dbReference>
<accession>J9DYW1</accession>
<dbReference type="GO" id="GO:0016020">
    <property type="term" value="C:membrane"/>
    <property type="evidence" value="ECO:0007669"/>
    <property type="project" value="UniProtKB-SubCell"/>
</dbReference>
<name>J9DYW1_WUCBA</name>
<dbReference type="GO" id="GO:0006031">
    <property type="term" value="P:chitin biosynthetic process"/>
    <property type="evidence" value="ECO:0007669"/>
    <property type="project" value="TreeGrafter"/>
</dbReference>
<reference evidence="5" key="1">
    <citation type="submission" date="2012-08" db="EMBL/GenBank/DDBJ databases">
        <title>The Genome Sequence of Wuchereria bancrofti.</title>
        <authorList>
            <person name="Nutman T.B."/>
            <person name="Fink D.L."/>
            <person name="Russ C."/>
            <person name="Young S."/>
            <person name="Zeng Q."/>
            <person name="Koehrsen M."/>
            <person name="Alvarado L."/>
            <person name="Berlin A."/>
            <person name="Chapman S.B."/>
            <person name="Chen Z."/>
            <person name="Freedman E."/>
            <person name="Gellesch M."/>
            <person name="Goldberg J."/>
            <person name="Griggs A."/>
            <person name="Gujja S."/>
            <person name="Heilman E.R."/>
            <person name="Heiman D."/>
            <person name="Hepburn T."/>
            <person name="Howarth C."/>
            <person name="Jen D."/>
            <person name="Larson L."/>
            <person name="Lewis B."/>
            <person name="Mehta T."/>
            <person name="Park D."/>
            <person name="Pearson M."/>
            <person name="Roberts A."/>
            <person name="Saif S."/>
            <person name="Shea T."/>
            <person name="Shenoy N."/>
            <person name="Sisk P."/>
            <person name="Stolte C."/>
            <person name="Sykes S."/>
            <person name="Walk T."/>
            <person name="White J."/>
            <person name="Yandava C."/>
            <person name="Haas B."/>
            <person name="Henn M.R."/>
            <person name="Nusbaum C."/>
            <person name="Birren B."/>
        </authorList>
    </citation>
    <scope>NUCLEOTIDE SEQUENCE [LARGE SCALE GENOMIC DNA]</scope>
    <source>
        <strain evidence="5">NA</strain>
    </source>
</reference>
<dbReference type="InterPro" id="IPR004835">
    <property type="entry name" value="Chitin_synth"/>
</dbReference>
<evidence type="ECO:0000313" key="5">
    <source>
        <dbReference type="Proteomes" id="UP000004810"/>
    </source>
</evidence>
<comment type="subcellular location">
    <subcellularLocation>
        <location evidence="1">Membrane</location>
        <topology evidence="1">Multi-pass membrane protein</topology>
    </subcellularLocation>
</comment>
<gene>
    <name evidence="4" type="ORF">WUBG_14121</name>
</gene>
<proteinExistence type="predicted"/>
<comment type="caution">
    <text evidence="4">The sequence shown here is derived from an EMBL/GenBank/DDBJ whole genome shotgun (WGS) entry which is preliminary data.</text>
</comment>